<dbReference type="InterPro" id="IPR038078">
    <property type="entry name" value="PhoU-like_sf"/>
</dbReference>
<protein>
    <submittedName>
        <fullName evidence="3">Phosphate transport system protein</fullName>
    </submittedName>
</protein>
<dbReference type="EMBL" id="FNMZ01000009">
    <property type="protein sequence ID" value="SDX72585.1"/>
    <property type="molecule type" value="Genomic_DNA"/>
</dbReference>
<evidence type="ECO:0000256" key="1">
    <source>
        <dbReference type="ARBA" id="ARBA00008107"/>
    </source>
</evidence>
<feature type="domain" description="PhoU" evidence="2">
    <location>
        <begin position="133"/>
        <end position="215"/>
    </location>
</feature>
<dbReference type="AlphaFoldDB" id="A0A1H3E1M8"/>
<dbReference type="InterPro" id="IPR026022">
    <property type="entry name" value="PhoU_dom"/>
</dbReference>
<dbReference type="PANTHER" id="PTHR42930">
    <property type="entry name" value="PHOSPHATE-SPECIFIC TRANSPORT SYSTEM ACCESSORY PROTEIN PHOU"/>
    <property type="match status" value="1"/>
</dbReference>
<keyword evidence="4" id="KW-1185">Reference proteome</keyword>
<dbReference type="Pfam" id="PF01895">
    <property type="entry name" value="PhoU"/>
    <property type="match status" value="2"/>
</dbReference>
<name>A0A1H3E1M8_9RHOB</name>
<dbReference type="Gene3D" id="1.20.58.220">
    <property type="entry name" value="Phosphate transport system protein phou homolog 2, domain 2"/>
    <property type="match status" value="1"/>
</dbReference>
<dbReference type="InterPro" id="IPR028366">
    <property type="entry name" value="PhoU"/>
</dbReference>
<proteinExistence type="inferred from homology"/>
<gene>
    <name evidence="3" type="ORF">SAMN05444336_10929</name>
</gene>
<reference evidence="3 4" key="1">
    <citation type="submission" date="2016-10" db="EMBL/GenBank/DDBJ databases">
        <authorList>
            <person name="de Groot N.N."/>
        </authorList>
    </citation>
    <scope>NUCLEOTIDE SEQUENCE [LARGE SCALE GENOMIC DNA]</scope>
    <source>
        <strain evidence="3 4">DSM 17890</strain>
    </source>
</reference>
<dbReference type="GO" id="GO:0030643">
    <property type="term" value="P:intracellular phosphate ion homeostasis"/>
    <property type="evidence" value="ECO:0007669"/>
    <property type="project" value="InterPro"/>
</dbReference>
<sequence>MSAFDEDLTGIVALTLRLGGQAEELTDLALRAMETGDPALAEDAAARRARLTGFARSATASAAFVLALRQPMAADLRLVLAALRMIPALERTGELAANIAARGAELRRAGACADGRGAAASASAGPDDPDLALRRFGGRALSQLSMALSAHQARDAARARAVWRRDAALDAHFSSLLDSLVAGMAERPQDVARFAQRLFLAKDLERIGDQARRIAAASWWMQSGREIDEAPPFPEPDAD</sequence>
<feature type="domain" description="PhoU" evidence="2">
    <location>
        <begin position="16"/>
        <end position="101"/>
    </location>
</feature>
<evidence type="ECO:0000313" key="4">
    <source>
        <dbReference type="Proteomes" id="UP000199118"/>
    </source>
</evidence>
<accession>A0A1H3E1M8</accession>
<organism evidence="3 4">
    <name type="scientific">Albimonas donghaensis</name>
    <dbReference type="NCBI Taxonomy" id="356660"/>
    <lineage>
        <taxon>Bacteria</taxon>
        <taxon>Pseudomonadati</taxon>
        <taxon>Pseudomonadota</taxon>
        <taxon>Alphaproteobacteria</taxon>
        <taxon>Rhodobacterales</taxon>
        <taxon>Paracoccaceae</taxon>
        <taxon>Albimonas</taxon>
    </lineage>
</organism>
<dbReference type="Proteomes" id="UP000199118">
    <property type="component" value="Unassembled WGS sequence"/>
</dbReference>
<dbReference type="SUPFAM" id="SSF109755">
    <property type="entry name" value="PhoU-like"/>
    <property type="match status" value="1"/>
</dbReference>
<evidence type="ECO:0000259" key="2">
    <source>
        <dbReference type="Pfam" id="PF01895"/>
    </source>
</evidence>
<comment type="similarity">
    <text evidence="1">Belongs to the PhoU family.</text>
</comment>
<dbReference type="RefSeq" id="WP_176954811.1">
    <property type="nucleotide sequence ID" value="NZ_FNMZ01000009.1"/>
</dbReference>
<evidence type="ECO:0000313" key="3">
    <source>
        <dbReference type="EMBL" id="SDX72585.1"/>
    </source>
</evidence>
<dbReference type="PANTHER" id="PTHR42930:SF3">
    <property type="entry name" value="PHOSPHATE-SPECIFIC TRANSPORT SYSTEM ACCESSORY PROTEIN PHOU"/>
    <property type="match status" value="1"/>
</dbReference>
<dbReference type="STRING" id="356660.SAMN05444336_10929"/>
<dbReference type="GO" id="GO:0045936">
    <property type="term" value="P:negative regulation of phosphate metabolic process"/>
    <property type="evidence" value="ECO:0007669"/>
    <property type="project" value="InterPro"/>
</dbReference>